<sequence>MKDYLKILLVLLTVTVFTACSDDDDALDSEKPTIMMSEPEDGEEFEIGGELHFDIDLTDNQGLASYKVDIHNNFDGHTHSVAKQQEEELWSYQETFQIAGNPTSFEAHEHIDIPEGIAEGEYHLGVVVVDAAGNQEEAFVEIMIGHHDGDHDDHDDHDHGIVVE</sequence>
<dbReference type="Proteomes" id="UP001139226">
    <property type="component" value="Unassembled WGS sequence"/>
</dbReference>
<protein>
    <submittedName>
        <fullName evidence="2">DUF4625 domain-containing protein</fullName>
    </submittedName>
</protein>
<gene>
    <name evidence="2" type="ORF">ML462_11910</name>
</gene>
<dbReference type="EMBL" id="JAKVTV010000003">
    <property type="protein sequence ID" value="MCH4823877.1"/>
    <property type="molecule type" value="Genomic_DNA"/>
</dbReference>
<evidence type="ECO:0000313" key="2">
    <source>
        <dbReference type="EMBL" id="MCH4823877.1"/>
    </source>
</evidence>
<dbReference type="PROSITE" id="PS51257">
    <property type="entry name" value="PROKAR_LIPOPROTEIN"/>
    <property type="match status" value="1"/>
</dbReference>
<reference evidence="2" key="1">
    <citation type="submission" date="2022-03" db="EMBL/GenBank/DDBJ databases">
        <title>Gramella crocea sp. nov., isolated from activated sludge of a seafood processing plant.</title>
        <authorList>
            <person name="Zhang X."/>
        </authorList>
    </citation>
    <scope>NUCLEOTIDE SEQUENCE</scope>
    <source>
        <strain evidence="2">YJ019</strain>
    </source>
</reference>
<dbReference type="AlphaFoldDB" id="A0A9X1V3N8"/>
<dbReference type="Gene3D" id="2.60.40.4140">
    <property type="match status" value="1"/>
</dbReference>
<dbReference type="InterPro" id="IPR027829">
    <property type="entry name" value="DUF4625"/>
</dbReference>
<name>A0A9X1V3N8_9FLAO</name>
<feature type="signal peptide" evidence="1">
    <location>
        <begin position="1"/>
        <end position="21"/>
    </location>
</feature>
<dbReference type="Pfam" id="PF15418">
    <property type="entry name" value="DUF4625"/>
    <property type="match status" value="1"/>
</dbReference>
<proteinExistence type="predicted"/>
<comment type="caution">
    <text evidence="2">The sequence shown here is derived from an EMBL/GenBank/DDBJ whole genome shotgun (WGS) entry which is preliminary data.</text>
</comment>
<accession>A0A9X1V3N8</accession>
<keyword evidence="1" id="KW-0732">Signal</keyword>
<evidence type="ECO:0000313" key="3">
    <source>
        <dbReference type="Proteomes" id="UP001139226"/>
    </source>
</evidence>
<dbReference type="RefSeq" id="WP_240714044.1">
    <property type="nucleotide sequence ID" value="NZ_JAKVTV010000003.1"/>
</dbReference>
<organism evidence="2 3">
    <name type="scientific">Christiangramia lutea</name>
    <dbReference type="NCBI Taxonomy" id="1607951"/>
    <lineage>
        <taxon>Bacteria</taxon>
        <taxon>Pseudomonadati</taxon>
        <taxon>Bacteroidota</taxon>
        <taxon>Flavobacteriia</taxon>
        <taxon>Flavobacteriales</taxon>
        <taxon>Flavobacteriaceae</taxon>
        <taxon>Christiangramia</taxon>
    </lineage>
</organism>
<evidence type="ECO:0000256" key="1">
    <source>
        <dbReference type="SAM" id="SignalP"/>
    </source>
</evidence>
<feature type="chain" id="PRO_5040924214" evidence="1">
    <location>
        <begin position="22"/>
        <end position="164"/>
    </location>
</feature>
<keyword evidence="3" id="KW-1185">Reference proteome</keyword>